<protein>
    <submittedName>
        <fullName evidence="1">GNAT family N-acetyltransferase</fullName>
    </submittedName>
</protein>
<name>A0ACC7NME4_9BURK</name>
<comment type="caution">
    <text evidence="1">The sequence shown here is derived from an EMBL/GenBank/DDBJ whole genome shotgun (WGS) entry which is preliminary data.</text>
</comment>
<evidence type="ECO:0000313" key="1">
    <source>
        <dbReference type="EMBL" id="MFM0108456.1"/>
    </source>
</evidence>
<evidence type="ECO:0000313" key="2">
    <source>
        <dbReference type="Proteomes" id="UP001629235"/>
    </source>
</evidence>
<reference evidence="1 2" key="1">
    <citation type="journal article" date="2024" name="Chem. Sci.">
        <title>Discovery of megapolipeptins by genome mining of a Burkholderiales bacteria collection.</title>
        <authorList>
            <person name="Paulo B.S."/>
            <person name="Recchia M.J.J."/>
            <person name="Lee S."/>
            <person name="Fergusson C.H."/>
            <person name="Romanowski S.B."/>
            <person name="Hernandez A."/>
            <person name="Krull N."/>
            <person name="Liu D.Y."/>
            <person name="Cavanagh H."/>
            <person name="Bos A."/>
            <person name="Gray C.A."/>
            <person name="Murphy B.T."/>
            <person name="Linington R.G."/>
            <person name="Eustaquio A.S."/>
        </authorList>
    </citation>
    <scope>NUCLEOTIDE SEQUENCE [LARGE SCALE GENOMIC DNA]</scope>
    <source>
        <strain evidence="1 2">RL18-126-BIB-B</strain>
    </source>
</reference>
<proteinExistence type="predicted"/>
<keyword evidence="2" id="KW-1185">Reference proteome</keyword>
<gene>
    <name evidence="1" type="ORF">PQR01_34780</name>
</gene>
<dbReference type="Proteomes" id="UP001629235">
    <property type="component" value="Unassembled WGS sequence"/>
</dbReference>
<sequence>MLAHMLARAFVSDPLAAYVFPDEHSRQRRLAAVYRLYLRVFSRSGVVHTSGDRNAAALWLPPGGYPLSLAEHLRLLPGMAMATGLVALPVALYVLNHLAQMHPAGQRFWYLGVLGVEPSEQRSGLGSALLKTGLRVCDEQGLGAYLETAEPANLPFYSAHGFNVQTVSGLRNGPRVCSMWRPPRKL</sequence>
<dbReference type="EMBL" id="JAQQDW010000118">
    <property type="protein sequence ID" value="MFM0108456.1"/>
    <property type="molecule type" value="Genomic_DNA"/>
</dbReference>
<accession>A0ACC7NME4</accession>
<organism evidence="1 2">
    <name type="scientific">Paraburkholderia rhynchosiae</name>
    <dbReference type="NCBI Taxonomy" id="487049"/>
    <lineage>
        <taxon>Bacteria</taxon>
        <taxon>Pseudomonadati</taxon>
        <taxon>Pseudomonadota</taxon>
        <taxon>Betaproteobacteria</taxon>
        <taxon>Burkholderiales</taxon>
        <taxon>Burkholderiaceae</taxon>
        <taxon>Paraburkholderia</taxon>
    </lineage>
</organism>